<keyword evidence="1" id="KW-0472">Membrane</keyword>
<comment type="caution">
    <text evidence="2">The sequence shown here is derived from an EMBL/GenBank/DDBJ whole genome shotgun (WGS) entry which is preliminary data.</text>
</comment>
<organism evidence="2 3">
    <name type="scientific">Clostridium ganghwense</name>
    <dbReference type="NCBI Taxonomy" id="312089"/>
    <lineage>
        <taxon>Bacteria</taxon>
        <taxon>Bacillati</taxon>
        <taxon>Bacillota</taxon>
        <taxon>Clostridia</taxon>
        <taxon>Eubacteriales</taxon>
        <taxon>Clostridiaceae</taxon>
        <taxon>Clostridium</taxon>
    </lineage>
</organism>
<evidence type="ECO:0000313" key="3">
    <source>
        <dbReference type="Proteomes" id="UP001079657"/>
    </source>
</evidence>
<dbReference type="Pfam" id="PF20456">
    <property type="entry name" value="DUF6709"/>
    <property type="match status" value="1"/>
</dbReference>
<name>A0ABT4CMX1_9CLOT</name>
<dbReference type="Proteomes" id="UP001079657">
    <property type="component" value="Unassembled WGS sequence"/>
</dbReference>
<dbReference type="EMBL" id="JAPQES010000001">
    <property type="protein sequence ID" value="MCY6369344.1"/>
    <property type="molecule type" value="Genomic_DNA"/>
</dbReference>
<protein>
    <recommendedName>
        <fullName evidence="4">TPM domain-containing protein</fullName>
    </recommendedName>
</protein>
<keyword evidence="3" id="KW-1185">Reference proteome</keyword>
<keyword evidence="1" id="KW-0812">Transmembrane</keyword>
<dbReference type="InterPro" id="IPR046555">
    <property type="entry name" value="DUF6709"/>
</dbReference>
<dbReference type="RefSeq" id="WP_268047661.1">
    <property type="nucleotide sequence ID" value="NZ_JAPQES010000001.1"/>
</dbReference>
<evidence type="ECO:0000313" key="2">
    <source>
        <dbReference type="EMBL" id="MCY6369344.1"/>
    </source>
</evidence>
<proteinExistence type="predicted"/>
<evidence type="ECO:0008006" key="4">
    <source>
        <dbReference type="Google" id="ProtNLM"/>
    </source>
</evidence>
<feature type="transmembrane region" description="Helical" evidence="1">
    <location>
        <begin position="177"/>
        <end position="200"/>
    </location>
</feature>
<evidence type="ECO:0000256" key="1">
    <source>
        <dbReference type="SAM" id="Phobius"/>
    </source>
</evidence>
<keyword evidence="1" id="KW-1133">Transmembrane helix</keyword>
<sequence length="356" mass="41719">MEQSYFMKIYKKRWRYRFIVLFLWGIGIIGLIYQGAVTYYNSTNNPTIVKTESDYMKAVQNNSYIKIDSKELYDLGIELVETKSKHGKKLSEHTKAMFTAINLDGKILAVSLPPEVYKEMMEQKKVSYLLVGNIKEFKNDDLRFFKNILITDGFSAKEVNSLLHRNYLHYITPSHLAAPYFILAVCIAIALIALFIPCMYRNTKALKSLKNYSNGNLEKAYEEIDNEIKLWDVYKKAPFTVTPNYIIVESQAIVFAMPLNELMWVYKSTVQSKLCRFIPLGMKIDSIVFVFSDKRTYKIDLYRKGQRIDETIQYISKHCNTSIVGFSQELKDLLKKNPNEFIRQWRMRKEMNMTDL</sequence>
<reference evidence="2" key="1">
    <citation type="submission" date="2022-12" db="EMBL/GenBank/DDBJ databases">
        <authorList>
            <person name="Wang J."/>
        </authorList>
    </citation>
    <scope>NUCLEOTIDE SEQUENCE</scope>
    <source>
        <strain evidence="2">HY-42-06</strain>
    </source>
</reference>
<accession>A0ABT4CMX1</accession>
<gene>
    <name evidence="2" type="ORF">OXH55_01625</name>
</gene>
<feature type="transmembrane region" description="Helical" evidence="1">
    <location>
        <begin position="16"/>
        <end position="36"/>
    </location>
</feature>